<dbReference type="SUPFAM" id="SSF56266">
    <property type="entry name" value="DmpA/ArgJ-like"/>
    <property type="match status" value="1"/>
</dbReference>
<dbReference type="EMBL" id="VXMH01000006">
    <property type="protein sequence ID" value="MYC93500.1"/>
    <property type="molecule type" value="Genomic_DNA"/>
</dbReference>
<organism evidence="3">
    <name type="scientific">Caldilineaceae bacterium SB0661_bin_32</name>
    <dbReference type="NCBI Taxonomy" id="2605255"/>
    <lineage>
        <taxon>Bacteria</taxon>
        <taxon>Bacillati</taxon>
        <taxon>Chloroflexota</taxon>
        <taxon>Caldilineae</taxon>
        <taxon>Caldilineales</taxon>
        <taxon>Caldilineaceae</taxon>
    </lineage>
</organism>
<accession>A0A6B1D122</accession>
<name>A0A6B1D122_9CHLR</name>
<dbReference type="InterPro" id="IPR016117">
    <property type="entry name" value="ArgJ-like_dom_sf"/>
</dbReference>
<evidence type="ECO:0000256" key="2">
    <source>
        <dbReference type="SAM" id="MobiDB-lite"/>
    </source>
</evidence>
<gene>
    <name evidence="3" type="ORF">F4X14_00890</name>
</gene>
<feature type="compositionally biased region" description="Basic and acidic residues" evidence="2">
    <location>
        <begin position="268"/>
        <end position="277"/>
    </location>
</feature>
<dbReference type="Pfam" id="PF03576">
    <property type="entry name" value="Peptidase_S58"/>
    <property type="match status" value="1"/>
</dbReference>
<dbReference type="PANTHER" id="PTHR36512:SF3">
    <property type="entry name" value="BLR5678 PROTEIN"/>
    <property type="match status" value="1"/>
</dbReference>
<dbReference type="PANTHER" id="PTHR36512">
    <property type="entry name" value="D-AMINOPEPTIDASE"/>
    <property type="match status" value="1"/>
</dbReference>
<sequence length="380" mass="38717">MRPSPRKDCAACTSSWPISKGKLPQEWQKVNSALTDVQGILVGHWSDPVNGTGCTVVLTPEGSCGGVDVRGSAPGTRETALLDPVNRVNRVHGLLLSGGSAYGLGAAHGVVSWLAERGYGWFTPAAPVPIVPAAILYDLGFGGSTVFPTQEDAAAACEAATEEDKSRGSVGAGVGCTVGKLFGFDRCTRGGLGQASAALPGGVVVSALVAVNAVGDVVDPMRARLVAGARDPDSGELVDSLSVAAASFDSYFFRRSGPDSDQTPPSPDRSDSEHGGAVHENTTIGVVATNLCLSKTDVTKLAQMGQTGISRTTRPAHTLYDGDCLFALATGSLEAQVELSLLGAVAAEVVAAAVLDGVLNATAAHGVPAASELTPRRLSE</sequence>
<dbReference type="AlphaFoldDB" id="A0A6B1D122"/>
<comment type="similarity">
    <text evidence="1">Belongs to the peptidase S58 family.</text>
</comment>
<dbReference type="CDD" id="cd02252">
    <property type="entry name" value="nylC_like"/>
    <property type="match status" value="1"/>
</dbReference>
<proteinExistence type="inferred from homology"/>
<dbReference type="Gene3D" id="3.60.70.12">
    <property type="entry name" value="L-amino peptidase D-ALA esterase/amidase"/>
    <property type="match status" value="1"/>
</dbReference>
<dbReference type="InterPro" id="IPR005321">
    <property type="entry name" value="Peptidase_S58_DmpA"/>
</dbReference>
<reference evidence="3" key="1">
    <citation type="submission" date="2019-09" db="EMBL/GenBank/DDBJ databases">
        <title>Characterisation of the sponge microbiome using genome-centric metagenomics.</title>
        <authorList>
            <person name="Engelberts J.P."/>
            <person name="Robbins S.J."/>
            <person name="De Goeij J.M."/>
            <person name="Aranda M."/>
            <person name="Bell S.C."/>
            <person name="Webster N.S."/>
        </authorList>
    </citation>
    <scope>NUCLEOTIDE SEQUENCE</scope>
    <source>
        <strain evidence="3">SB0661_bin_32</strain>
    </source>
</reference>
<evidence type="ECO:0000256" key="1">
    <source>
        <dbReference type="ARBA" id="ARBA00007068"/>
    </source>
</evidence>
<dbReference type="GO" id="GO:0004177">
    <property type="term" value="F:aminopeptidase activity"/>
    <property type="evidence" value="ECO:0007669"/>
    <property type="project" value="TreeGrafter"/>
</dbReference>
<evidence type="ECO:0000313" key="3">
    <source>
        <dbReference type="EMBL" id="MYC93500.1"/>
    </source>
</evidence>
<feature type="region of interest" description="Disordered" evidence="2">
    <location>
        <begin position="254"/>
        <end position="280"/>
    </location>
</feature>
<comment type="caution">
    <text evidence="3">The sequence shown here is derived from an EMBL/GenBank/DDBJ whole genome shotgun (WGS) entry which is preliminary data.</text>
</comment>
<protein>
    <submittedName>
        <fullName evidence="3">P1 family peptidase</fullName>
    </submittedName>
</protein>